<protein>
    <submittedName>
        <fullName evidence="1">Uncharacterized protein</fullName>
    </submittedName>
</protein>
<proteinExistence type="predicted"/>
<dbReference type="Proteomes" id="UP000051260">
    <property type="component" value="Unassembled WGS sequence"/>
</dbReference>
<evidence type="ECO:0000313" key="2">
    <source>
        <dbReference type="Proteomes" id="UP000051260"/>
    </source>
</evidence>
<dbReference type="AlphaFoldDB" id="A0A0P1IJX5"/>
<keyword evidence="2" id="KW-1185">Reference proteome</keyword>
<accession>A0A0P1IJX5</accession>
<gene>
    <name evidence="1" type="ORF">RUE5091_04242</name>
</gene>
<reference evidence="2" key="1">
    <citation type="submission" date="2015-09" db="EMBL/GenBank/DDBJ databases">
        <authorList>
            <person name="Rodrigo-Torres L."/>
            <person name="Arahal D.R."/>
        </authorList>
    </citation>
    <scope>NUCLEOTIDE SEQUENCE [LARGE SCALE GENOMIC DNA]</scope>
    <source>
        <strain evidence="2">CECT 5091</strain>
    </source>
</reference>
<name>A0A0P1IJX5_9RHOB</name>
<sequence>MRCPMGLQVGRVDHDGFLFAMIGSKTGHYLSEDALVAALRATKEFDVHFHYWSNSYYSRLSDHPLLKEVGASP</sequence>
<organism evidence="1 2">
    <name type="scientific">Ruegeria denitrificans</name>
    <dbReference type="NCBI Taxonomy" id="1715692"/>
    <lineage>
        <taxon>Bacteria</taxon>
        <taxon>Pseudomonadati</taxon>
        <taxon>Pseudomonadota</taxon>
        <taxon>Alphaproteobacteria</taxon>
        <taxon>Rhodobacterales</taxon>
        <taxon>Roseobacteraceae</taxon>
        <taxon>Ruegeria</taxon>
    </lineage>
</organism>
<evidence type="ECO:0000313" key="1">
    <source>
        <dbReference type="EMBL" id="CUK18344.1"/>
    </source>
</evidence>
<dbReference type="EMBL" id="CYUD01000020">
    <property type="protein sequence ID" value="CUK18344.1"/>
    <property type="molecule type" value="Genomic_DNA"/>
</dbReference>